<comment type="caution">
    <text evidence="1">The sequence shown here is derived from an EMBL/GenBank/DDBJ whole genome shotgun (WGS) entry which is preliminary data.</text>
</comment>
<protein>
    <submittedName>
        <fullName evidence="1">Uncharacterized protein</fullName>
    </submittedName>
</protein>
<evidence type="ECO:0000313" key="1">
    <source>
        <dbReference type="EMBL" id="KAF1392498.1"/>
    </source>
</evidence>
<dbReference type="Proteomes" id="UP000465112">
    <property type="component" value="Chromosome 3"/>
</dbReference>
<organism evidence="1 2">
    <name type="scientific">Perca fluviatilis</name>
    <name type="common">European perch</name>
    <dbReference type="NCBI Taxonomy" id="8168"/>
    <lineage>
        <taxon>Eukaryota</taxon>
        <taxon>Metazoa</taxon>
        <taxon>Chordata</taxon>
        <taxon>Craniata</taxon>
        <taxon>Vertebrata</taxon>
        <taxon>Euteleostomi</taxon>
        <taxon>Actinopterygii</taxon>
        <taxon>Neopterygii</taxon>
        <taxon>Teleostei</taxon>
        <taxon>Neoteleostei</taxon>
        <taxon>Acanthomorphata</taxon>
        <taxon>Eupercaria</taxon>
        <taxon>Perciformes</taxon>
        <taxon>Percoidei</taxon>
        <taxon>Percidae</taxon>
        <taxon>Percinae</taxon>
        <taxon>Perca</taxon>
    </lineage>
</organism>
<proteinExistence type="predicted"/>
<dbReference type="AlphaFoldDB" id="A0A6A5FHP1"/>
<gene>
    <name evidence="1" type="ORF">PFLUV_G00028590</name>
</gene>
<name>A0A6A5FHP1_PERFL</name>
<sequence length="132" mass="14986">MASAPPRQPDSASTQEQIKRDLLQRLLTKISQATQRLPLDVDYLKFVVNQEMVLFRALSGQVEMPQEVVNALTEQSILVNADDSSNMSRCQVPVMQAEMGQPKYVVSPQQLQSLVEMSLPVYHVLRNIWVYL</sequence>
<evidence type="ECO:0000313" key="2">
    <source>
        <dbReference type="Proteomes" id="UP000465112"/>
    </source>
</evidence>
<dbReference type="EMBL" id="VHII01000003">
    <property type="protein sequence ID" value="KAF1392498.1"/>
    <property type="molecule type" value="Genomic_DNA"/>
</dbReference>
<accession>A0A6A5FHP1</accession>
<reference evidence="1 2" key="1">
    <citation type="submission" date="2019-06" db="EMBL/GenBank/DDBJ databases">
        <title>A chromosome-scale genome assembly of the European perch, Perca fluviatilis.</title>
        <authorList>
            <person name="Roques C."/>
            <person name="Zahm M."/>
            <person name="Cabau C."/>
            <person name="Klopp C."/>
            <person name="Bouchez O."/>
            <person name="Donnadieu C."/>
            <person name="Kuhl H."/>
            <person name="Gislard M."/>
            <person name="Guendouz S."/>
            <person name="Journot L."/>
            <person name="Haffray P."/>
            <person name="Bestin A."/>
            <person name="Morvezen R."/>
            <person name="Feron R."/>
            <person name="Wen M."/>
            <person name="Jouanno E."/>
            <person name="Herpin A."/>
            <person name="Schartl M."/>
            <person name="Postlethwait J."/>
            <person name="Schaerlinger B."/>
            <person name="Chardard D."/>
            <person name="Lecocq T."/>
            <person name="Poncet C."/>
            <person name="Jaffrelo L."/>
            <person name="Lampietro C."/>
            <person name="Guiguen Y."/>
        </authorList>
    </citation>
    <scope>NUCLEOTIDE SEQUENCE [LARGE SCALE GENOMIC DNA]</scope>
    <source>
        <tissue evidence="1">Blood</tissue>
    </source>
</reference>
<keyword evidence="2" id="KW-1185">Reference proteome</keyword>